<evidence type="ECO:0000259" key="1">
    <source>
        <dbReference type="Pfam" id="PF02627"/>
    </source>
</evidence>
<feature type="domain" description="Carboxymuconolactone decarboxylase-like" evidence="1">
    <location>
        <begin position="173"/>
        <end position="258"/>
    </location>
</feature>
<dbReference type="GO" id="GO:0051920">
    <property type="term" value="F:peroxiredoxin activity"/>
    <property type="evidence" value="ECO:0007669"/>
    <property type="project" value="InterPro"/>
</dbReference>
<dbReference type="InterPro" id="IPR052512">
    <property type="entry name" value="4CMD/NDH-1_regulator"/>
</dbReference>
<organism evidence="2 3">
    <name type="scientific">Flavobacterium luteum</name>
    <dbReference type="NCBI Taxonomy" id="2026654"/>
    <lineage>
        <taxon>Bacteria</taxon>
        <taxon>Pseudomonadati</taxon>
        <taxon>Bacteroidota</taxon>
        <taxon>Flavobacteriia</taxon>
        <taxon>Flavobacteriales</taxon>
        <taxon>Flavobacteriaceae</taxon>
        <taxon>Flavobacterium</taxon>
    </lineage>
</organism>
<dbReference type="Pfam" id="PF02627">
    <property type="entry name" value="CMD"/>
    <property type="match status" value="2"/>
</dbReference>
<dbReference type="PANTHER" id="PTHR33570">
    <property type="entry name" value="4-CARBOXYMUCONOLACTONE DECARBOXYLASE FAMILY PROTEIN"/>
    <property type="match status" value="1"/>
</dbReference>
<dbReference type="InterPro" id="IPR003779">
    <property type="entry name" value="CMD-like"/>
</dbReference>
<dbReference type="SUPFAM" id="SSF69118">
    <property type="entry name" value="AhpD-like"/>
    <property type="match status" value="1"/>
</dbReference>
<accession>A0A7J5AJW2</accession>
<sequence>MRKTDRYKAGWGKLIEIDGEAGEKVINELKDIAPDLGTYIIEYVFGDIYTRDGLDLKSKEIAVVAALTAIGTAQPQLKVHINGALNTGSTVNEVKEVILQMAVYGGFPCCINGMNLLKEVLNERQSNGFIDRIGTTATKIGQIDRLILGEQELMKLDSLQVDKLKDTYNDFSPELVKLILEFGYADIFSRDNLNIKYRQIATISALTALGTAPLQLKFHINAGLNIGLTKTEIKEIMLLMSVYAGFPAAINGITILKEVVNELPKMTTSNFNN</sequence>
<comment type="caution">
    <text evidence="2">The sequence shown here is derived from an EMBL/GenBank/DDBJ whole genome shotgun (WGS) entry which is preliminary data.</text>
</comment>
<dbReference type="OrthoDB" id="9812754at2"/>
<evidence type="ECO:0000313" key="2">
    <source>
        <dbReference type="EMBL" id="KAB1157783.1"/>
    </source>
</evidence>
<gene>
    <name evidence="2" type="ORF">F6464_01485</name>
</gene>
<dbReference type="Gene3D" id="1.20.1290.10">
    <property type="entry name" value="AhpD-like"/>
    <property type="match status" value="2"/>
</dbReference>
<protein>
    <submittedName>
        <fullName evidence="2">Carboxymuconolactone decarboxylase family protein</fullName>
    </submittedName>
</protein>
<dbReference type="AlphaFoldDB" id="A0A7J5AJW2"/>
<dbReference type="PANTHER" id="PTHR33570:SF10">
    <property type="entry name" value="GAMMA-CARBOXYMUCONOLACTONE DECARBOXYLASE"/>
    <property type="match status" value="1"/>
</dbReference>
<dbReference type="InterPro" id="IPR029032">
    <property type="entry name" value="AhpD-like"/>
</dbReference>
<proteinExistence type="predicted"/>
<reference evidence="2 3" key="1">
    <citation type="submission" date="2019-09" db="EMBL/GenBank/DDBJ databases">
        <title>Flavobacterium sp. nov., isolated from glacier ice.</title>
        <authorList>
            <person name="Liu Q."/>
        </authorList>
    </citation>
    <scope>NUCLEOTIDE SEQUENCE [LARGE SCALE GENOMIC DNA]</scope>
    <source>
        <strain evidence="2 3">NBRC 112527</strain>
    </source>
</reference>
<dbReference type="EMBL" id="WAEM01000001">
    <property type="protein sequence ID" value="KAB1157783.1"/>
    <property type="molecule type" value="Genomic_DNA"/>
</dbReference>
<dbReference type="Proteomes" id="UP000490922">
    <property type="component" value="Unassembled WGS sequence"/>
</dbReference>
<evidence type="ECO:0000313" key="3">
    <source>
        <dbReference type="Proteomes" id="UP000490922"/>
    </source>
</evidence>
<keyword evidence="3" id="KW-1185">Reference proteome</keyword>
<name>A0A7J5AJW2_9FLAO</name>
<feature type="domain" description="Carboxymuconolactone decarboxylase-like" evidence="1">
    <location>
        <begin position="34"/>
        <end position="118"/>
    </location>
</feature>
<dbReference type="RefSeq" id="WP_151105976.1">
    <property type="nucleotide sequence ID" value="NZ_WAEM01000001.1"/>
</dbReference>